<comment type="caution">
    <text evidence="2">The sequence shown here is derived from an EMBL/GenBank/DDBJ whole genome shotgun (WGS) entry which is preliminary data.</text>
</comment>
<evidence type="ECO:0000313" key="3">
    <source>
        <dbReference type="Proteomes" id="UP001196413"/>
    </source>
</evidence>
<accession>A0AAD5M9R6</accession>
<dbReference type="AlphaFoldDB" id="A0AAD5M9R6"/>
<feature type="region of interest" description="Disordered" evidence="1">
    <location>
        <begin position="157"/>
        <end position="189"/>
    </location>
</feature>
<evidence type="ECO:0000256" key="1">
    <source>
        <dbReference type="SAM" id="MobiDB-lite"/>
    </source>
</evidence>
<organism evidence="2 3">
    <name type="scientific">Parelaphostrongylus tenuis</name>
    <name type="common">Meningeal worm</name>
    <dbReference type="NCBI Taxonomy" id="148309"/>
    <lineage>
        <taxon>Eukaryota</taxon>
        <taxon>Metazoa</taxon>
        <taxon>Ecdysozoa</taxon>
        <taxon>Nematoda</taxon>
        <taxon>Chromadorea</taxon>
        <taxon>Rhabditida</taxon>
        <taxon>Rhabditina</taxon>
        <taxon>Rhabditomorpha</taxon>
        <taxon>Strongyloidea</taxon>
        <taxon>Metastrongylidae</taxon>
        <taxon>Parelaphostrongylus</taxon>
    </lineage>
</organism>
<dbReference type="EMBL" id="JAHQIW010002140">
    <property type="protein sequence ID" value="KAJ1354647.1"/>
    <property type="molecule type" value="Genomic_DNA"/>
</dbReference>
<proteinExistence type="predicted"/>
<keyword evidence="3" id="KW-1185">Reference proteome</keyword>
<feature type="compositionally biased region" description="Basic and acidic residues" evidence="1">
    <location>
        <begin position="157"/>
        <end position="170"/>
    </location>
</feature>
<dbReference type="Proteomes" id="UP001196413">
    <property type="component" value="Unassembled WGS sequence"/>
</dbReference>
<protein>
    <submittedName>
        <fullName evidence="2">Uncharacterized protein</fullName>
    </submittedName>
</protein>
<name>A0AAD5M9R6_PARTN</name>
<gene>
    <name evidence="2" type="ORF">KIN20_011641</name>
</gene>
<reference evidence="2" key="1">
    <citation type="submission" date="2021-06" db="EMBL/GenBank/DDBJ databases">
        <title>Parelaphostrongylus tenuis whole genome reference sequence.</title>
        <authorList>
            <person name="Garwood T.J."/>
            <person name="Larsen P.A."/>
            <person name="Fountain-Jones N.M."/>
            <person name="Garbe J.R."/>
            <person name="Macchietto M.G."/>
            <person name="Kania S.A."/>
            <person name="Gerhold R.W."/>
            <person name="Richards J.E."/>
            <person name="Wolf T.M."/>
        </authorList>
    </citation>
    <scope>NUCLEOTIDE SEQUENCE</scope>
    <source>
        <strain evidence="2">MNPRO001-30</strain>
        <tissue evidence="2">Meninges</tissue>
    </source>
</reference>
<sequence>MGLVYGKSSPALFGAFPQRSTVSSRMSYNSQQINAIKKARYSEMSGDVNNVSDKDFLLPQRIEPVVHLPVESSKSRVDDSADEIKIMAYLCRNSVTMRQNILRAKNTKSATVVMNSVSATAGNSGVSLETRSYYASELAAAELKITRRPLIKDVRAKTTMGDEAREERNQLARQDASVSTYSRRSPLGR</sequence>
<evidence type="ECO:0000313" key="2">
    <source>
        <dbReference type="EMBL" id="KAJ1354647.1"/>
    </source>
</evidence>